<reference evidence="2 3" key="1">
    <citation type="submission" date="2019-11" db="EMBL/GenBank/DDBJ databases">
        <title>Draft genome sequence of Paludibacterium sp. dN18-1.</title>
        <authorList>
            <person name="Im W.-T."/>
        </authorList>
    </citation>
    <scope>NUCLEOTIDE SEQUENCE [LARGE SCALE GENOMIC DNA]</scope>
    <source>
        <strain evidence="3">dN 18-1</strain>
    </source>
</reference>
<feature type="transmembrane region" description="Helical" evidence="1">
    <location>
        <begin position="93"/>
        <end position="111"/>
    </location>
</feature>
<sequence>MARHWQVAVLMAFPALVWIGMDVSLGNHAALALLLPNYLFLSAPHWFYLGVAALQRQPSGLTRLALLALNLSLLGVALWLRLTYLPAEISMGWTLYLPLAAIALLLAHVAYARRHPAEARQEDPGD</sequence>
<protein>
    <submittedName>
        <fullName evidence="2">Uncharacterized protein</fullName>
    </submittedName>
</protein>
<keyword evidence="1" id="KW-0812">Transmembrane</keyword>
<feature type="transmembrane region" description="Helical" evidence="1">
    <location>
        <begin position="31"/>
        <end position="49"/>
    </location>
</feature>
<dbReference type="SUPFAM" id="SSF81442">
    <property type="entry name" value="Cytochrome c oxidase subunit I-like"/>
    <property type="match status" value="1"/>
</dbReference>
<feature type="transmembrane region" description="Helical" evidence="1">
    <location>
        <begin position="7"/>
        <end position="25"/>
    </location>
</feature>
<feature type="transmembrane region" description="Helical" evidence="1">
    <location>
        <begin position="61"/>
        <end position="81"/>
    </location>
</feature>
<keyword evidence="3" id="KW-1185">Reference proteome</keyword>
<keyword evidence="1" id="KW-0472">Membrane</keyword>
<keyword evidence="1" id="KW-1133">Transmembrane helix</keyword>
<name>A0A844GF18_9NEIS</name>
<dbReference type="EMBL" id="WLYX01000001">
    <property type="protein sequence ID" value="MTD33487.1"/>
    <property type="molecule type" value="Genomic_DNA"/>
</dbReference>
<dbReference type="RefSeq" id="WP_230370451.1">
    <property type="nucleotide sequence ID" value="NZ_WLYX01000001.1"/>
</dbReference>
<evidence type="ECO:0000313" key="3">
    <source>
        <dbReference type="Proteomes" id="UP000446658"/>
    </source>
</evidence>
<evidence type="ECO:0000256" key="1">
    <source>
        <dbReference type="SAM" id="Phobius"/>
    </source>
</evidence>
<evidence type="ECO:0000313" key="2">
    <source>
        <dbReference type="EMBL" id="MTD33487.1"/>
    </source>
</evidence>
<dbReference type="InterPro" id="IPR036927">
    <property type="entry name" value="Cyt_c_oxase-like_su1_sf"/>
</dbReference>
<organism evidence="2 3">
    <name type="scientific">Paludibacterium denitrificans</name>
    <dbReference type="NCBI Taxonomy" id="2675226"/>
    <lineage>
        <taxon>Bacteria</taxon>
        <taxon>Pseudomonadati</taxon>
        <taxon>Pseudomonadota</taxon>
        <taxon>Betaproteobacteria</taxon>
        <taxon>Neisseriales</taxon>
        <taxon>Chromobacteriaceae</taxon>
        <taxon>Paludibacterium</taxon>
    </lineage>
</organism>
<proteinExistence type="predicted"/>
<comment type="caution">
    <text evidence="2">The sequence shown here is derived from an EMBL/GenBank/DDBJ whole genome shotgun (WGS) entry which is preliminary data.</text>
</comment>
<gene>
    <name evidence="2" type="ORF">GKE73_11480</name>
</gene>
<accession>A0A844GF18</accession>
<dbReference type="AlphaFoldDB" id="A0A844GF18"/>
<dbReference type="Proteomes" id="UP000446658">
    <property type="component" value="Unassembled WGS sequence"/>
</dbReference>